<evidence type="ECO:0000313" key="2">
    <source>
        <dbReference type="Proteomes" id="UP000054988"/>
    </source>
</evidence>
<gene>
    <name evidence="1" type="ORF">WG66_1562</name>
</gene>
<accession>A0A0W0GBD4</accession>
<reference evidence="1 2" key="1">
    <citation type="submission" date="2015-12" db="EMBL/GenBank/DDBJ databases">
        <title>Draft genome sequence of Moniliophthora roreri, the causal agent of frosty pod rot of cacao.</title>
        <authorList>
            <person name="Aime M.C."/>
            <person name="Diaz-Valderrama J.R."/>
            <person name="Kijpornyongpan T."/>
            <person name="Phillips-Mora W."/>
        </authorList>
    </citation>
    <scope>NUCLEOTIDE SEQUENCE [LARGE SCALE GENOMIC DNA]</scope>
    <source>
        <strain evidence="1 2">MCA 2952</strain>
    </source>
</reference>
<sequence>MYESLVSMQYRLPADSIGSMQTV</sequence>
<comment type="caution">
    <text evidence="1">The sequence shown here is derived from an EMBL/GenBank/DDBJ whole genome shotgun (WGS) entry which is preliminary data.</text>
</comment>
<name>A0A0W0GBD4_MONRR</name>
<dbReference type="AlphaFoldDB" id="A0A0W0GBD4"/>
<protein>
    <submittedName>
        <fullName evidence="1">Uncharacterized protein</fullName>
    </submittedName>
</protein>
<organism evidence="1 2">
    <name type="scientific">Moniliophthora roreri</name>
    <name type="common">Frosty pod rot fungus</name>
    <name type="synonym">Monilia roreri</name>
    <dbReference type="NCBI Taxonomy" id="221103"/>
    <lineage>
        <taxon>Eukaryota</taxon>
        <taxon>Fungi</taxon>
        <taxon>Dikarya</taxon>
        <taxon>Basidiomycota</taxon>
        <taxon>Agaricomycotina</taxon>
        <taxon>Agaricomycetes</taxon>
        <taxon>Agaricomycetidae</taxon>
        <taxon>Agaricales</taxon>
        <taxon>Marasmiineae</taxon>
        <taxon>Marasmiaceae</taxon>
        <taxon>Moniliophthora</taxon>
    </lineage>
</organism>
<evidence type="ECO:0000313" key="1">
    <source>
        <dbReference type="EMBL" id="KTB45861.1"/>
    </source>
</evidence>
<dbReference type="Proteomes" id="UP000054988">
    <property type="component" value="Unassembled WGS sequence"/>
</dbReference>
<proteinExistence type="predicted"/>
<dbReference type="EMBL" id="LATX01000587">
    <property type="protein sequence ID" value="KTB45861.1"/>
    <property type="molecule type" value="Genomic_DNA"/>
</dbReference>